<dbReference type="HOGENOM" id="CLU_174106_0_0_3"/>
<sequence>MNLNFSEESAIKTEINVKQLERWQVYQRLIELQVPCRCSCNQPLEVELKTPLQVWQFWSVVRRVSASRDSLIAGLERCWQLPMCKEK</sequence>
<dbReference type="InterPro" id="IPR054637">
    <property type="entry name" value="Asr1405_Asl0597-like"/>
</dbReference>
<keyword evidence="2" id="KW-1185">Reference proteome</keyword>
<dbReference type="RefSeq" id="WP_015228651.1">
    <property type="nucleotide sequence ID" value="NC_019780.1"/>
</dbReference>
<dbReference type="OrthoDB" id="515027at2"/>
<dbReference type="STRING" id="13035.Dacsa_0906"/>
<name>K9YRW4_DACS8</name>
<evidence type="ECO:0000313" key="1">
    <source>
        <dbReference type="EMBL" id="AFZ49639.1"/>
    </source>
</evidence>
<dbReference type="EMBL" id="CP003944">
    <property type="protein sequence ID" value="AFZ49639.1"/>
    <property type="molecule type" value="Genomic_DNA"/>
</dbReference>
<dbReference type="eggNOG" id="ENOG5032YWI">
    <property type="taxonomic scope" value="Bacteria"/>
</dbReference>
<dbReference type="Proteomes" id="UP000010482">
    <property type="component" value="Chromosome"/>
</dbReference>
<protein>
    <submittedName>
        <fullName evidence="1">Uncharacterized protein</fullName>
    </submittedName>
</protein>
<dbReference type="NCBIfam" id="NF045598">
    <property type="entry name" value="asr1405_asl0597"/>
    <property type="match status" value="1"/>
</dbReference>
<dbReference type="AlphaFoldDB" id="K9YRW4"/>
<proteinExistence type="predicted"/>
<evidence type="ECO:0000313" key="2">
    <source>
        <dbReference type="Proteomes" id="UP000010482"/>
    </source>
</evidence>
<reference evidence="1" key="1">
    <citation type="submission" date="2012-04" db="EMBL/GenBank/DDBJ databases">
        <title>Finished genome of Dactylococcopsis salina PCC 8305.</title>
        <authorList>
            <consortium name="US DOE Joint Genome Institute"/>
            <person name="Gugger M."/>
            <person name="Coursin T."/>
            <person name="Rippka R."/>
            <person name="Tandeau De Marsac N."/>
            <person name="Huntemann M."/>
            <person name="Wei C.-L."/>
            <person name="Han J."/>
            <person name="Detter J.C."/>
            <person name="Han C."/>
            <person name="Tapia R."/>
            <person name="Daligault H."/>
            <person name="Chen A."/>
            <person name="Krypides N."/>
            <person name="Mavromatis K."/>
            <person name="Markowitz V."/>
            <person name="Szeto E."/>
            <person name="Ivanova N."/>
            <person name="Ovchinnikova G."/>
            <person name="Pagani I."/>
            <person name="Pati A."/>
            <person name="Goodwin L."/>
            <person name="Peters L."/>
            <person name="Pitluck S."/>
            <person name="Woyke T."/>
            <person name="Kerfeld C."/>
        </authorList>
    </citation>
    <scope>NUCLEOTIDE SEQUENCE [LARGE SCALE GENOMIC DNA]</scope>
    <source>
        <strain evidence="1">PCC 8305</strain>
    </source>
</reference>
<gene>
    <name evidence="1" type="ORF">Dacsa_0906</name>
</gene>
<dbReference type="KEGG" id="dsl:Dacsa_0906"/>
<organism evidence="1 2">
    <name type="scientific">Dactylococcopsis salina (strain PCC 8305)</name>
    <name type="common">Myxobactron salinum</name>
    <dbReference type="NCBI Taxonomy" id="13035"/>
    <lineage>
        <taxon>Bacteria</taxon>
        <taxon>Bacillati</taxon>
        <taxon>Cyanobacteriota</taxon>
        <taxon>Cyanophyceae</taxon>
        <taxon>Nodosilineales</taxon>
        <taxon>Cymatolegaceae</taxon>
        <taxon>Dactylococcopsis</taxon>
    </lineage>
</organism>
<accession>K9YRW4</accession>